<organism evidence="1 2">
    <name type="scientific">Mycobacterium tuberculosis</name>
    <dbReference type="NCBI Taxonomy" id="1773"/>
    <lineage>
        <taxon>Bacteria</taxon>
        <taxon>Bacillati</taxon>
        <taxon>Actinomycetota</taxon>
        <taxon>Actinomycetes</taxon>
        <taxon>Mycobacteriales</taxon>
        <taxon>Mycobacteriaceae</taxon>
        <taxon>Mycobacterium</taxon>
        <taxon>Mycobacterium tuberculosis complex</taxon>
    </lineage>
</organism>
<gene>
    <name evidence="1" type="primary">ribD</name>
    <name evidence="1" type="ORF">ERS007739_05131</name>
</gene>
<dbReference type="GO" id="GO:0008703">
    <property type="term" value="F:5-amino-6-(5-phosphoribosylamino)uracil reductase activity"/>
    <property type="evidence" value="ECO:0007669"/>
    <property type="project" value="UniProtKB-EC"/>
</dbReference>
<name>A0A916PD79_MYCTX</name>
<dbReference type="Proteomes" id="UP000039021">
    <property type="component" value="Unassembled WGS sequence"/>
</dbReference>
<evidence type="ECO:0000313" key="2">
    <source>
        <dbReference type="Proteomes" id="UP000039021"/>
    </source>
</evidence>
<evidence type="ECO:0000313" key="1">
    <source>
        <dbReference type="EMBL" id="CPB21935.1"/>
    </source>
</evidence>
<reference evidence="2" key="1">
    <citation type="submission" date="2015-03" db="EMBL/GenBank/DDBJ databases">
        <authorList>
            <consortium name="Pathogen Informatics"/>
        </authorList>
    </citation>
    <scope>NUCLEOTIDE SEQUENCE [LARGE SCALE GENOMIC DNA]</scope>
    <source>
        <strain evidence="2">N09902308</strain>
    </source>
</reference>
<dbReference type="EC" id="1.1.1.193" evidence="1"/>
<proteinExistence type="predicted"/>
<dbReference type="AlphaFoldDB" id="A0A916PD79"/>
<sequence length="31" mass="3578">MTGPGQVLTRMRCDHVLTDDSGYLYTRYVKT</sequence>
<accession>A0A916PD79</accession>
<protein>
    <submittedName>
        <fullName evidence="1">Riboflavin biosynthesis protein RibD</fullName>
        <ecNumber evidence="1">1.1.1.193</ecNumber>
    </submittedName>
</protein>
<keyword evidence="1" id="KW-0560">Oxidoreductase</keyword>
<dbReference type="EMBL" id="CSBK01003769">
    <property type="protein sequence ID" value="CPB21935.1"/>
    <property type="molecule type" value="Genomic_DNA"/>
</dbReference>
<comment type="caution">
    <text evidence="1">The sequence shown here is derived from an EMBL/GenBank/DDBJ whole genome shotgun (WGS) entry which is preliminary data.</text>
</comment>